<sequence>MSVFRRRTAGVAAHARLTGSSGSSGSTAPTARDGAAGGDVAAVVGPAALELAPQHLRVGDGYAATLIVTGYPAEVGAAWLDPLLAWPGRLDVVVHVDPMTMPVAAARLRRQRARLESNRRTDTGNGRLTDPVTDAAADDAADLADRVARGQARLFRVGLYLCVHAATLPQLQEAVADVRATAASVLLDTQPATWRQLQGWLSTLPLAVDGLGMRRVMDTDAVAAAFPLASADLPATLPGEPGPDGGMLYGLNRDSAGVVWWDRWAQQNANSVVLARSGAGKSYFVKLEVLRSLADGVHCAVIDPDNEYLRLADAVGGVSIALGAGGVRVNPLDIPPGDRRAHARTHRAMFLHTLIAVLLGGAPPPSEQAALDRAIIDAYDTAGISDDPSTWDRPAPLLRDVAAALHVQRTDAADALAVRLTPWTSGSFRELFDGPTTTLPAGQLVVWSTRHLAEELRGPGMLLALDAIWRDVNASTQPVADLPRRLVFVDEAWTLLRDGAGAKFLARLAKSARKRRAGLAVVTQDVSDLLGSDLGQVVVANAATQILLRQAPQVIDGVADAFGLTGGEARLLLSARRGEGLLLSGSQRVGFQSIASKQEHRLCIGDIEFHETLQDSGANSGVDDL</sequence>
<evidence type="ECO:0000313" key="5">
    <source>
        <dbReference type="Proteomes" id="UP001595912"/>
    </source>
</evidence>
<accession>A0ABV9WGK7</accession>
<dbReference type="SUPFAM" id="SSF52540">
    <property type="entry name" value="P-loop containing nucleoside triphosphate hydrolases"/>
    <property type="match status" value="1"/>
</dbReference>
<dbReference type="PANTHER" id="PTHR30121">
    <property type="entry name" value="UNCHARACTERIZED PROTEIN YJGR-RELATED"/>
    <property type="match status" value="1"/>
</dbReference>
<dbReference type="InterPro" id="IPR027417">
    <property type="entry name" value="P-loop_NTPase"/>
</dbReference>
<dbReference type="InterPro" id="IPR002789">
    <property type="entry name" value="HerA_central"/>
</dbReference>
<dbReference type="PANTHER" id="PTHR30121:SF12">
    <property type="entry name" value="TYPE IV SECRETION SYSTEM PROTEIN CAGE"/>
    <property type="match status" value="1"/>
</dbReference>
<dbReference type="CDD" id="cd01127">
    <property type="entry name" value="TrwB_TraG_TraD_VirD4"/>
    <property type="match status" value="1"/>
</dbReference>
<dbReference type="Pfam" id="PF01935">
    <property type="entry name" value="DUF87"/>
    <property type="match status" value="1"/>
</dbReference>
<feature type="domain" description="Helicase HerA central" evidence="2">
    <location>
        <begin position="273"/>
        <end position="313"/>
    </location>
</feature>
<protein>
    <submittedName>
        <fullName evidence="4">VirB4 family type IV secretion system protein</fullName>
    </submittedName>
</protein>
<dbReference type="RefSeq" id="WP_380127825.1">
    <property type="nucleotide sequence ID" value="NZ_JBHSIU010000115.1"/>
</dbReference>
<evidence type="ECO:0000259" key="2">
    <source>
        <dbReference type="Pfam" id="PF01935"/>
    </source>
</evidence>
<reference evidence="5" key="1">
    <citation type="journal article" date="2019" name="Int. J. Syst. Evol. Microbiol.">
        <title>The Global Catalogue of Microorganisms (GCM) 10K type strain sequencing project: providing services to taxonomists for standard genome sequencing and annotation.</title>
        <authorList>
            <consortium name="The Broad Institute Genomics Platform"/>
            <consortium name="The Broad Institute Genome Sequencing Center for Infectious Disease"/>
            <person name="Wu L."/>
            <person name="Ma J."/>
        </authorList>
    </citation>
    <scope>NUCLEOTIDE SEQUENCE [LARGE SCALE GENOMIC DNA]</scope>
    <source>
        <strain evidence="5">CGMCC 4.7152</strain>
    </source>
</reference>
<comment type="caution">
    <text evidence="4">The sequence shown here is derived from an EMBL/GenBank/DDBJ whole genome shotgun (WGS) entry which is preliminary data.</text>
</comment>
<dbReference type="EMBL" id="JBHSIU010000115">
    <property type="protein sequence ID" value="MFC5007175.1"/>
    <property type="molecule type" value="Genomic_DNA"/>
</dbReference>
<dbReference type="Gene3D" id="1.10.8.730">
    <property type="match status" value="1"/>
</dbReference>
<evidence type="ECO:0000256" key="1">
    <source>
        <dbReference type="SAM" id="MobiDB-lite"/>
    </source>
</evidence>
<feature type="region of interest" description="Disordered" evidence="1">
    <location>
        <begin position="15"/>
        <end position="36"/>
    </location>
</feature>
<dbReference type="Proteomes" id="UP001595912">
    <property type="component" value="Unassembled WGS sequence"/>
</dbReference>
<organism evidence="4 5">
    <name type="scientific">Dactylosporangium cerinum</name>
    <dbReference type="NCBI Taxonomy" id="1434730"/>
    <lineage>
        <taxon>Bacteria</taxon>
        <taxon>Bacillati</taxon>
        <taxon>Actinomycetota</taxon>
        <taxon>Actinomycetes</taxon>
        <taxon>Micromonosporales</taxon>
        <taxon>Micromonosporaceae</taxon>
        <taxon>Dactylosporangium</taxon>
    </lineage>
</organism>
<proteinExistence type="predicted"/>
<feature type="domain" description="TraG P-loop" evidence="3">
    <location>
        <begin position="484"/>
        <end position="577"/>
    </location>
</feature>
<evidence type="ECO:0000259" key="3">
    <source>
        <dbReference type="Pfam" id="PF19044"/>
    </source>
</evidence>
<dbReference type="InterPro" id="IPR043964">
    <property type="entry name" value="P-loop_TraG"/>
</dbReference>
<dbReference type="InterPro" id="IPR051162">
    <property type="entry name" value="T4SS_component"/>
</dbReference>
<dbReference type="Pfam" id="PF19044">
    <property type="entry name" value="P-loop_TraG"/>
    <property type="match status" value="1"/>
</dbReference>
<keyword evidence="5" id="KW-1185">Reference proteome</keyword>
<name>A0ABV9WGK7_9ACTN</name>
<dbReference type="Gene3D" id="3.40.50.300">
    <property type="entry name" value="P-loop containing nucleotide triphosphate hydrolases"/>
    <property type="match status" value="1"/>
</dbReference>
<evidence type="ECO:0000313" key="4">
    <source>
        <dbReference type="EMBL" id="MFC5007175.1"/>
    </source>
</evidence>
<feature type="compositionally biased region" description="Low complexity" evidence="1">
    <location>
        <begin position="19"/>
        <end position="36"/>
    </location>
</feature>
<gene>
    <name evidence="4" type="ORF">ACFPIJ_56390</name>
</gene>